<dbReference type="RefSeq" id="XP_033400615.1">
    <property type="nucleotide sequence ID" value="XM_033535294.1"/>
</dbReference>
<evidence type="ECO:0000313" key="2">
    <source>
        <dbReference type="EMBL" id="KAF2144903.1"/>
    </source>
</evidence>
<evidence type="ECO:0000313" key="3">
    <source>
        <dbReference type="Proteomes" id="UP000799438"/>
    </source>
</evidence>
<reference evidence="2" key="1">
    <citation type="journal article" date="2020" name="Stud. Mycol.">
        <title>101 Dothideomycetes genomes: a test case for predicting lifestyles and emergence of pathogens.</title>
        <authorList>
            <person name="Haridas S."/>
            <person name="Albert R."/>
            <person name="Binder M."/>
            <person name="Bloem J."/>
            <person name="Labutti K."/>
            <person name="Salamov A."/>
            <person name="Andreopoulos B."/>
            <person name="Baker S."/>
            <person name="Barry K."/>
            <person name="Bills G."/>
            <person name="Bluhm B."/>
            <person name="Cannon C."/>
            <person name="Castanera R."/>
            <person name="Culley D."/>
            <person name="Daum C."/>
            <person name="Ezra D."/>
            <person name="Gonzalez J."/>
            <person name="Henrissat B."/>
            <person name="Kuo A."/>
            <person name="Liang C."/>
            <person name="Lipzen A."/>
            <person name="Lutzoni F."/>
            <person name="Magnuson J."/>
            <person name="Mondo S."/>
            <person name="Nolan M."/>
            <person name="Ohm R."/>
            <person name="Pangilinan J."/>
            <person name="Park H.-J."/>
            <person name="Ramirez L."/>
            <person name="Alfaro M."/>
            <person name="Sun H."/>
            <person name="Tritt A."/>
            <person name="Yoshinaga Y."/>
            <person name="Zwiers L.-H."/>
            <person name="Turgeon B."/>
            <person name="Goodwin S."/>
            <person name="Spatafora J."/>
            <person name="Crous P."/>
            <person name="Grigoriev I."/>
        </authorList>
    </citation>
    <scope>NUCLEOTIDE SEQUENCE</scope>
    <source>
        <strain evidence="2">CBS 121167</strain>
    </source>
</reference>
<keyword evidence="3" id="KW-1185">Reference proteome</keyword>
<dbReference type="AlphaFoldDB" id="A0A6A6BNA5"/>
<dbReference type="Proteomes" id="UP000799438">
    <property type="component" value="Unassembled WGS sequence"/>
</dbReference>
<evidence type="ECO:0000256" key="1">
    <source>
        <dbReference type="SAM" id="MobiDB-lite"/>
    </source>
</evidence>
<name>A0A6A6BNA5_9PEZI</name>
<feature type="compositionally biased region" description="Polar residues" evidence="1">
    <location>
        <begin position="67"/>
        <end position="83"/>
    </location>
</feature>
<dbReference type="EMBL" id="ML995478">
    <property type="protein sequence ID" value="KAF2144903.1"/>
    <property type="molecule type" value="Genomic_DNA"/>
</dbReference>
<feature type="region of interest" description="Disordered" evidence="1">
    <location>
        <begin position="66"/>
        <end position="89"/>
    </location>
</feature>
<accession>A0A6A6BNA5</accession>
<protein>
    <submittedName>
        <fullName evidence="2">Uncharacterized protein</fullName>
    </submittedName>
</protein>
<proteinExistence type="predicted"/>
<sequence length="134" mass="14964">MSVATIPLDGVRFMGWDPRVVGMHGDLGDFQNTGSICGCVEILVVLFYGGCKWMAQLSKLQSFWPGSRQQTPRSANISSSGPSSLDELRKGTKIRQSIVSIVGYMYSLNQKRQTSLNDIMHLRQPAFTTRMARY</sequence>
<organism evidence="2 3">
    <name type="scientific">Aplosporella prunicola CBS 121167</name>
    <dbReference type="NCBI Taxonomy" id="1176127"/>
    <lineage>
        <taxon>Eukaryota</taxon>
        <taxon>Fungi</taxon>
        <taxon>Dikarya</taxon>
        <taxon>Ascomycota</taxon>
        <taxon>Pezizomycotina</taxon>
        <taxon>Dothideomycetes</taxon>
        <taxon>Dothideomycetes incertae sedis</taxon>
        <taxon>Botryosphaeriales</taxon>
        <taxon>Aplosporellaceae</taxon>
        <taxon>Aplosporella</taxon>
    </lineage>
</organism>
<gene>
    <name evidence="2" type="ORF">K452DRAFT_131906</name>
</gene>
<dbReference type="GeneID" id="54292788"/>